<reference evidence="1" key="1">
    <citation type="submission" date="2018-06" db="EMBL/GenBank/DDBJ databases">
        <title>Sequence of the Fusobacterium nucleatum str. 12230 genome.</title>
        <authorList>
            <person name="Navarre W."/>
        </authorList>
    </citation>
    <scope>NUCLEOTIDE SEQUENCE [LARGE SCALE GENOMIC DNA]</scope>
    <source>
        <strain evidence="1">12230</strain>
    </source>
</reference>
<organism evidence="1">
    <name type="scientific">Fusobacterium nucleatum</name>
    <dbReference type="NCBI Taxonomy" id="851"/>
    <lineage>
        <taxon>Bacteria</taxon>
        <taxon>Fusobacteriati</taxon>
        <taxon>Fusobacteriota</taxon>
        <taxon>Fusobacteriia</taxon>
        <taxon>Fusobacteriales</taxon>
        <taxon>Fusobacteriaceae</taxon>
        <taxon>Fusobacterium</taxon>
    </lineage>
</organism>
<evidence type="ECO:0000313" key="1">
    <source>
        <dbReference type="EMBL" id="PZA03493.1"/>
    </source>
</evidence>
<proteinExistence type="predicted"/>
<gene>
    <name evidence="1" type="ORF">DNF10_11415</name>
</gene>
<name>A0A323TTE4_FUSNU</name>
<sequence length="181" mass="20992">MENEIKFILNYSTDNREIRSILKENRIFGNLCSSIRVNDGEFTFAKFINKDLEDIKNLSLSNRNFNIKGLTEGDIGVLKEKSEEETILYKIKVTRLYDSSFSNGEDLELDENTVIKNKIIEHIVEVTGKPFRFIEFDALVYCDDFEKLSTKGIASTLSSIKDDKILKELENLNWKNFKESI</sequence>
<dbReference type="EMBL" id="QKOC01000023">
    <property type="protein sequence ID" value="PZA03493.1"/>
    <property type="molecule type" value="Genomic_DNA"/>
</dbReference>
<dbReference type="AlphaFoldDB" id="A0A323TTE4"/>
<comment type="caution">
    <text evidence="1">The sequence shown here is derived from an EMBL/GenBank/DDBJ whole genome shotgun (WGS) entry which is preliminary data.</text>
</comment>
<protein>
    <submittedName>
        <fullName evidence="1">Uncharacterized protein</fullName>
    </submittedName>
</protein>
<accession>A0A323TTE4</accession>